<accession>A0AAW0E0I7</accession>
<reference evidence="1 2" key="1">
    <citation type="journal article" date="2024" name="J Genomics">
        <title>Draft genome sequencing and assembly of Favolaschia claudopus CIRM-BRFM 2984 isolated from oak limbs.</title>
        <authorList>
            <person name="Navarro D."/>
            <person name="Drula E."/>
            <person name="Chaduli D."/>
            <person name="Cazenave R."/>
            <person name="Ahrendt S."/>
            <person name="Wang J."/>
            <person name="Lipzen A."/>
            <person name="Daum C."/>
            <person name="Barry K."/>
            <person name="Grigoriev I.V."/>
            <person name="Favel A."/>
            <person name="Rosso M.N."/>
            <person name="Martin F."/>
        </authorList>
    </citation>
    <scope>NUCLEOTIDE SEQUENCE [LARGE SCALE GENOMIC DNA]</scope>
    <source>
        <strain evidence="1 2">CIRM-BRFM 2984</strain>
    </source>
</reference>
<dbReference type="EMBL" id="JAWWNJ010000004">
    <property type="protein sequence ID" value="KAK7057898.1"/>
    <property type="molecule type" value="Genomic_DNA"/>
</dbReference>
<organism evidence="1 2">
    <name type="scientific">Favolaschia claudopus</name>
    <dbReference type="NCBI Taxonomy" id="2862362"/>
    <lineage>
        <taxon>Eukaryota</taxon>
        <taxon>Fungi</taxon>
        <taxon>Dikarya</taxon>
        <taxon>Basidiomycota</taxon>
        <taxon>Agaricomycotina</taxon>
        <taxon>Agaricomycetes</taxon>
        <taxon>Agaricomycetidae</taxon>
        <taxon>Agaricales</taxon>
        <taxon>Marasmiineae</taxon>
        <taxon>Mycenaceae</taxon>
        <taxon>Favolaschia</taxon>
    </lineage>
</organism>
<gene>
    <name evidence="1" type="ORF">R3P38DRAFT_3304264</name>
</gene>
<keyword evidence="2" id="KW-1185">Reference proteome</keyword>
<name>A0AAW0E0I7_9AGAR</name>
<comment type="caution">
    <text evidence="1">The sequence shown here is derived from an EMBL/GenBank/DDBJ whole genome shotgun (WGS) entry which is preliminary data.</text>
</comment>
<dbReference type="InterPro" id="IPR036047">
    <property type="entry name" value="F-box-like_dom_sf"/>
</dbReference>
<evidence type="ECO:0000313" key="2">
    <source>
        <dbReference type="Proteomes" id="UP001362999"/>
    </source>
</evidence>
<dbReference type="GO" id="GO:0016853">
    <property type="term" value="F:isomerase activity"/>
    <property type="evidence" value="ECO:0007669"/>
    <property type="project" value="UniProtKB-KW"/>
</dbReference>
<dbReference type="AlphaFoldDB" id="A0AAW0E0I7"/>
<dbReference type="Proteomes" id="UP001362999">
    <property type="component" value="Unassembled WGS sequence"/>
</dbReference>
<protein>
    <submittedName>
        <fullName evidence="1">3-beta hydroxysteroid dehydrogenase isomerase family</fullName>
    </submittedName>
</protein>
<dbReference type="SUPFAM" id="SSF81383">
    <property type="entry name" value="F-box domain"/>
    <property type="match status" value="1"/>
</dbReference>
<sequence length="470" mass="53160">MFTAQKSLPQTFQHSSLLPTNRQRAELLRSLHADAYDVENTELERYDLALTRFPDPDGKILRARQTLDAHYGAVAAKGELLRLAGGSLVPLSQVSHYWRHIVHNIPAFWTRIDLDLRCWTHPSVAKRGEIEADLYAVEWYTHMYLLPLHLLAQSSERWRSASFVMEQPMLNHFSSVQNKIPNLEKLSLFGPMYGPELTVQQPSAQGFSQAPKLRMLEVSGPLSVLKVLPLGQPRRVAHPSPSVSDGVELNLYLDFEEIYVAPPFELPGAVSDLAKFNIHSLQDQGEESSLILEKIFNALTVRGLEYLTLFSAANLGYPLYWAQDAARRLFIRSSSKDKLVCLCLRDVVISTADLLDCLALLSALEALYISDHYPSAILEPYRGRPHHLITSSLLEQLTPDPLHPSKCLVPKLSHFTLRTLGWFTDASLLEFLRQRCTRNTFVGMFEVGAYWLAGYTSFELRAYDPSIDDV</sequence>
<proteinExistence type="predicted"/>
<evidence type="ECO:0000313" key="1">
    <source>
        <dbReference type="EMBL" id="KAK7057898.1"/>
    </source>
</evidence>
<keyword evidence="1" id="KW-0413">Isomerase</keyword>